<evidence type="ECO:0000313" key="12">
    <source>
        <dbReference type="EMBL" id="TQM74323.1"/>
    </source>
</evidence>
<reference evidence="12 13" key="1">
    <citation type="submission" date="2019-06" db="EMBL/GenBank/DDBJ databases">
        <title>Sequencing the genomes of 1000 actinobacteria strains.</title>
        <authorList>
            <person name="Klenk H.-P."/>
        </authorList>
    </citation>
    <scope>NUCLEOTIDE SEQUENCE [LARGE SCALE GENOMIC DNA]</scope>
    <source>
        <strain evidence="12 13">DSM 43186</strain>
    </source>
</reference>
<evidence type="ECO:0000313" key="13">
    <source>
        <dbReference type="Proteomes" id="UP000319213"/>
    </source>
</evidence>
<gene>
    <name evidence="12" type="ORF">FHX40_0993</name>
</gene>
<evidence type="ECO:0000256" key="9">
    <source>
        <dbReference type="RuleBase" id="RU004016"/>
    </source>
</evidence>
<dbReference type="PANTHER" id="PTHR21581">
    <property type="entry name" value="D-ALANYL-D-ALANINE CARBOXYPEPTIDASE"/>
    <property type="match status" value="1"/>
</dbReference>
<evidence type="ECO:0000259" key="11">
    <source>
        <dbReference type="Pfam" id="PF00768"/>
    </source>
</evidence>
<evidence type="ECO:0000256" key="2">
    <source>
        <dbReference type="ARBA" id="ARBA00022729"/>
    </source>
</evidence>
<name>A0A543IUR6_9ACTN</name>
<protein>
    <submittedName>
        <fullName evidence="12">D-alanyl-D-alanine carboxypeptidase (Penicillin-binding protein 5/6)</fullName>
    </submittedName>
</protein>
<keyword evidence="6" id="KW-0961">Cell wall biogenesis/degradation</keyword>
<evidence type="ECO:0000256" key="1">
    <source>
        <dbReference type="ARBA" id="ARBA00007164"/>
    </source>
</evidence>
<keyword evidence="3" id="KW-0378">Hydrolase</keyword>
<dbReference type="Pfam" id="PF00768">
    <property type="entry name" value="Peptidase_S11"/>
    <property type="match status" value="1"/>
</dbReference>
<dbReference type="InterPro" id="IPR012338">
    <property type="entry name" value="Beta-lactam/transpept-like"/>
</dbReference>
<evidence type="ECO:0000256" key="5">
    <source>
        <dbReference type="ARBA" id="ARBA00022984"/>
    </source>
</evidence>
<dbReference type="RefSeq" id="WP_142258517.1">
    <property type="nucleotide sequence ID" value="NZ_BMPV01000006.1"/>
</dbReference>
<dbReference type="GO" id="GO:0071555">
    <property type="term" value="P:cell wall organization"/>
    <property type="evidence" value="ECO:0007669"/>
    <property type="project" value="UniProtKB-KW"/>
</dbReference>
<accession>A0A543IUR6</accession>
<keyword evidence="5" id="KW-0573">Peptidoglycan synthesis</keyword>
<dbReference type="PANTHER" id="PTHR21581:SF33">
    <property type="entry name" value="D-ALANYL-D-ALANINE CARBOXYPEPTIDASE DACB"/>
    <property type="match status" value="1"/>
</dbReference>
<feature type="domain" description="Peptidase S11 D-alanyl-D-alanine carboxypeptidase A N-terminal" evidence="11">
    <location>
        <begin position="80"/>
        <end position="311"/>
    </location>
</feature>
<evidence type="ECO:0000256" key="10">
    <source>
        <dbReference type="SAM" id="MobiDB-lite"/>
    </source>
</evidence>
<keyword evidence="12" id="KW-0121">Carboxypeptidase</keyword>
<dbReference type="InterPro" id="IPR001967">
    <property type="entry name" value="Peptidase_S11_N"/>
</dbReference>
<comment type="caution">
    <text evidence="12">The sequence shown here is derived from an EMBL/GenBank/DDBJ whole genome shotgun (WGS) entry which is preliminary data.</text>
</comment>
<comment type="similarity">
    <text evidence="1 9">Belongs to the peptidase S11 family.</text>
</comment>
<evidence type="ECO:0000256" key="8">
    <source>
        <dbReference type="PIRSR" id="PIRSR618044-2"/>
    </source>
</evidence>
<evidence type="ECO:0000256" key="4">
    <source>
        <dbReference type="ARBA" id="ARBA00022960"/>
    </source>
</evidence>
<feature type="active site" description="Acyl-ester intermediate" evidence="7">
    <location>
        <position position="114"/>
    </location>
</feature>
<dbReference type="AlphaFoldDB" id="A0A543IUR6"/>
<dbReference type="Proteomes" id="UP000319213">
    <property type="component" value="Unassembled WGS sequence"/>
</dbReference>
<dbReference type="Gene3D" id="3.40.710.10">
    <property type="entry name" value="DD-peptidase/beta-lactamase superfamily"/>
    <property type="match status" value="1"/>
</dbReference>
<dbReference type="GO" id="GO:0008360">
    <property type="term" value="P:regulation of cell shape"/>
    <property type="evidence" value="ECO:0007669"/>
    <property type="project" value="UniProtKB-KW"/>
</dbReference>
<dbReference type="GO" id="GO:0006508">
    <property type="term" value="P:proteolysis"/>
    <property type="evidence" value="ECO:0007669"/>
    <property type="project" value="InterPro"/>
</dbReference>
<keyword evidence="4" id="KW-0133">Cell shape</keyword>
<evidence type="ECO:0000256" key="6">
    <source>
        <dbReference type="ARBA" id="ARBA00023316"/>
    </source>
</evidence>
<organism evidence="12 13">
    <name type="scientific">Thermopolyspora flexuosa</name>
    <dbReference type="NCBI Taxonomy" id="103836"/>
    <lineage>
        <taxon>Bacteria</taxon>
        <taxon>Bacillati</taxon>
        <taxon>Actinomycetota</taxon>
        <taxon>Actinomycetes</taxon>
        <taxon>Streptosporangiales</taxon>
        <taxon>Streptosporangiaceae</taxon>
        <taxon>Thermopolyspora</taxon>
    </lineage>
</organism>
<evidence type="ECO:0000256" key="3">
    <source>
        <dbReference type="ARBA" id="ARBA00022801"/>
    </source>
</evidence>
<dbReference type="GO" id="GO:0009252">
    <property type="term" value="P:peptidoglycan biosynthetic process"/>
    <property type="evidence" value="ECO:0007669"/>
    <property type="project" value="UniProtKB-KW"/>
</dbReference>
<feature type="active site" evidence="7">
    <location>
        <position position="173"/>
    </location>
</feature>
<feature type="active site" description="Proton acceptor" evidence="7">
    <location>
        <position position="117"/>
    </location>
</feature>
<sequence>MRIRSSATAGPIRVPIVRLPGTLRALLAGALLAALLLPPGAVRAAAAETAPDPAPATTSGAAPPGASPEAASTTAAGALPAAPKITAKAAYLVDATTGTELFAKNADRPLPVASLAKVMTAIVVREEGSLDDVIRITKADVRHAARNGASRAGLRAGERFTTRELLYALMLPSAADAAHALARRYGPGVPNFVAKMNRAAEDLGLERTYYTNPDGLPRPDLGGRSTAREQTRLAMIALSDPVLNEIASTARHSLPKTDDHRAYTWHNSNKLLTRAEGVFGLKTGFTRAAGFCLSFAAVRDGRFLFGTVLGEATEANRLRSATRLLDLAQT</sequence>
<feature type="region of interest" description="Disordered" evidence="10">
    <location>
        <begin position="48"/>
        <end position="75"/>
    </location>
</feature>
<keyword evidence="12" id="KW-0645">Protease</keyword>
<dbReference type="GO" id="GO:0009002">
    <property type="term" value="F:serine-type D-Ala-D-Ala carboxypeptidase activity"/>
    <property type="evidence" value="ECO:0007669"/>
    <property type="project" value="InterPro"/>
</dbReference>
<dbReference type="EMBL" id="VFPQ01000001">
    <property type="protein sequence ID" value="TQM74323.1"/>
    <property type="molecule type" value="Genomic_DNA"/>
</dbReference>
<evidence type="ECO:0000256" key="7">
    <source>
        <dbReference type="PIRSR" id="PIRSR618044-1"/>
    </source>
</evidence>
<keyword evidence="13" id="KW-1185">Reference proteome</keyword>
<dbReference type="SUPFAM" id="SSF56601">
    <property type="entry name" value="beta-lactamase/transpeptidase-like"/>
    <property type="match status" value="1"/>
</dbReference>
<feature type="binding site" evidence="8">
    <location>
        <position position="282"/>
    </location>
    <ligand>
        <name>substrate</name>
    </ligand>
</feature>
<dbReference type="PRINTS" id="PR00725">
    <property type="entry name" value="DADACBPTASE1"/>
</dbReference>
<dbReference type="InterPro" id="IPR018044">
    <property type="entry name" value="Peptidase_S11"/>
</dbReference>
<proteinExistence type="inferred from homology"/>
<dbReference type="OrthoDB" id="3530815at2"/>
<keyword evidence="2" id="KW-0732">Signal</keyword>